<dbReference type="GO" id="GO:0009055">
    <property type="term" value="F:electron transfer activity"/>
    <property type="evidence" value="ECO:0007669"/>
    <property type="project" value="InterPro"/>
</dbReference>
<dbReference type="SUPFAM" id="SSF53850">
    <property type="entry name" value="Periplasmic binding protein-like II"/>
    <property type="match status" value="1"/>
</dbReference>
<dbReference type="InterPro" id="IPR009056">
    <property type="entry name" value="Cyt_c-like_dom"/>
</dbReference>
<accession>A0A841KM01</accession>
<keyword evidence="3 4" id="KW-0408">Iron</keyword>
<dbReference type="Pfam" id="PF13442">
    <property type="entry name" value="Cytochrome_CBB3"/>
    <property type="match status" value="1"/>
</dbReference>
<comment type="caution">
    <text evidence="6">The sequence shown here is derived from an EMBL/GenBank/DDBJ whole genome shotgun (WGS) entry which is preliminary data.</text>
</comment>
<keyword evidence="1 4" id="KW-0349">Heme</keyword>
<dbReference type="InterPro" id="IPR036909">
    <property type="entry name" value="Cyt_c-like_dom_sf"/>
</dbReference>
<dbReference type="AlphaFoldDB" id="A0A841KM01"/>
<evidence type="ECO:0000256" key="1">
    <source>
        <dbReference type="ARBA" id="ARBA00022617"/>
    </source>
</evidence>
<dbReference type="GO" id="GO:0020037">
    <property type="term" value="F:heme binding"/>
    <property type="evidence" value="ECO:0007669"/>
    <property type="project" value="InterPro"/>
</dbReference>
<dbReference type="Proteomes" id="UP000560000">
    <property type="component" value="Unassembled WGS sequence"/>
</dbReference>
<sequence length="569" mass="60559">MTSRIAKRAATLMLAALAAAAGIAPITAVAQAARQAMPLGVFPPWQGGRNNDSLHRGLEFTIPQVDNLADFHGNPGTAQLVLYVAGNYYFAMAPLVQAFERQHPQYRGKLYWETIPPGLLQTQMQAGGTITVGNMTWTAPPDVYMAGLGRVKKMVQEGALEAPVVPFVTNDLTIMVPKGNPAHIRSLADLARADVKLAMPNPAFEGIGKRIEKALVKAGGPELLKAVYTDKVKAGSTELTHIHHRQTPLWIMQGRVQGGVTWQSEARFQEMAGHPIAHVAIPAAHNVTAIYAGAIVRGAPHAEAARDWLTFSIRHRRWPSSNATASRRTMPKRAEAHGEQVMTISTGWRSLAAWAALLTIAMAICGVAGAQTPDAAKIATMGNGRGAAPCSACHGDHGGGQDAAGYPRLAGLDKAYLLKQLNDFASGARSNPVMQPNAKTLSVAEREAMAAYYSAMPVPAAAQHRDAKPVPDDDPGARLALQGRWSDKLPACVQCHGPHGVGVGANFPPLTGQPANYLIAQLNGWKQGLRSNDPLQLMQHVSSALSESDIRHVAAWFAAQPIDAKGATP</sequence>
<evidence type="ECO:0000256" key="3">
    <source>
        <dbReference type="ARBA" id="ARBA00023004"/>
    </source>
</evidence>
<reference evidence="6 7" key="1">
    <citation type="submission" date="2020-08" db="EMBL/GenBank/DDBJ databases">
        <title>Genomic Encyclopedia of Type Strains, Phase IV (KMG-IV): sequencing the most valuable type-strain genomes for metagenomic binning, comparative biology and taxonomic classification.</title>
        <authorList>
            <person name="Goeker M."/>
        </authorList>
    </citation>
    <scope>NUCLEOTIDE SEQUENCE [LARGE SCALE GENOMIC DNA]</scope>
    <source>
        <strain evidence="6 7">DSM 107085</strain>
    </source>
</reference>
<dbReference type="Gene3D" id="3.40.190.10">
    <property type="entry name" value="Periplasmic binding protein-like II"/>
    <property type="match status" value="2"/>
</dbReference>
<organism evidence="6 7">
    <name type="scientific">Oleiagrimonas soli</name>
    <dbReference type="NCBI Taxonomy" id="1543381"/>
    <lineage>
        <taxon>Bacteria</taxon>
        <taxon>Pseudomonadati</taxon>
        <taxon>Pseudomonadota</taxon>
        <taxon>Gammaproteobacteria</taxon>
        <taxon>Lysobacterales</taxon>
        <taxon>Rhodanobacteraceae</taxon>
        <taxon>Oleiagrimonas</taxon>
    </lineage>
</organism>
<evidence type="ECO:0000313" key="6">
    <source>
        <dbReference type="EMBL" id="MBB6183004.1"/>
    </source>
</evidence>
<dbReference type="EMBL" id="JACHET010000001">
    <property type="protein sequence ID" value="MBB6183004.1"/>
    <property type="molecule type" value="Genomic_DNA"/>
</dbReference>
<dbReference type="InterPro" id="IPR050597">
    <property type="entry name" value="Cytochrome_c_Oxidase_Subunit"/>
</dbReference>
<feature type="domain" description="Cytochrome c" evidence="5">
    <location>
        <begin position="373"/>
        <end position="457"/>
    </location>
</feature>
<dbReference type="SUPFAM" id="SSF46626">
    <property type="entry name" value="Cytochrome c"/>
    <property type="match status" value="2"/>
</dbReference>
<evidence type="ECO:0000313" key="7">
    <source>
        <dbReference type="Proteomes" id="UP000560000"/>
    </source>
</evidence>
<protein>
    <submittedName>
        <fullName evidence="6">Cytochrome c553/ABC-type molybdate transport system substrate-binding protein</fullName>
    </submittedName>
</protein>
<dbReference type="RefSeq" id="WP_200877545.1">
    <property type="nucleotide sequence ID" value="NZ_JACHET010000001.1"/>
</dbReference>
<keyword evidence="2 4" id="KW-0479">Metal-binding</keyword>
<gene>
    <name evidence="6" type="ORF">HNQ86_000349</name>
</gene>
<name>A0A841KM01_9GAMM</name>
<proteinExistence type="predicted"/>
<dbReference type="GO" id="GO:0046872">
    <property type="term" value="F:metal ion binding"/>
    <property type="evidence" value="ECO:0007669"/>
    <property type="project" value="UniProtKB-KW"/>
</dbReference>
<dbReference type="Gene3D" id="1.10.760.10">
    <property type="entry name" value="Cytochrome c-like domain"/>
    <property type="match status" value="2"/>
</dbReference>
<dbReference type="PROSITE" id="PS51007">
    <property type="entry name" value="CYTC"/>
    <property type="match status" value="2"/>
</dbReference>
<dbReference type="Pfam" id="PF13531">
    <property type="entry name" value="SBP_bac_11"/>
    <property type="match status" value="1"/>
</dbReference>
<dbReference type="PANTHER" id="PTHR33751">
    <property type="entry name" value="CBB3-TYPE CYTOCHROME C OXIDASE SUBUNIT FIXP"/>
    <property type="match status" value="1"/>
</dbReference>
<evidence type="ECO:0000256" key="2">
    <source>
        <dbReference type="ARBA" id="ARBA00022723"/>
    </source>
</evidence>
<dbReference type="PANTHER" id="PTHR33751:SF11">
    <property type="entry name" value="BLL4483 PROTEIN"/>
    <property type="match status" value="1"/>
</dbReference>
<evidence type="ECO:0000256" key="4">
    <source>
        <dbReference type="PROSITE-ProRule" id="PRU00433"/>
    </source>
</evidence>
<feature type="domain" description="Cytochrome c" evidence="5">
    <location>
        <begin position="471"/>
        <end position="561"/>
    </location>
</feature>
<evidence type="ECO:0000259" key="5">
    <source>
        <dbReference type="PROSITE" id="PS51007"/>
    </source>
</evidence>